<sequence>MGSTASQLDATVTIALSSHHMAQTILFKSKVVCSLALLISLTSCSGHFPILLSLCSSCVEFYSGKFHEQMKCGGIINGLRALLPLLPLSKGR</sequence>
<comment type="caution">
    <text evidence="1">The sequence shown here is derived from an EMBL/GenBank/DDBJ whole genome shotgun (WGS) entry which is preliminary data.</text>
</comment>
<dbReference type="Proteomes" id="UP000887116">
    <property type="component" value="Unassembled WGS sequence"/>
</dbReference>
<dbReference type="EMBL" id="BMAO01009694">
    <property type="protein sequence ID" value="GFR32647.1"/>
    <property type="molecule type" value="Genomic_DNA"/>
</dbReference>
<evidence type="ECO:0000313" key="1">
    <source>
        <dbReference type="EMBL" id="GFR32647.1"/>
    </source>
</evidence>
<keyword evidence="2" id="KW-1185">Reference proteome</keyword>
<reference evidence="1" key="1">
    <citation type="submission" date="2020-07" db="EMBL/GenBank/DDBJ databases">
        <title>Multicomponent nature underlies the extraordinary mechanical properties of spider dragline silk.</title>
        <authorList>
            <person name="Kono N."/>
            <person name="Nakamura H."/>
            <person name="Mori M."/>
            <person name="Yoshida Y."/>
            <person name="Ohtoshi R."/>
            <person name="Malay A.D."/>
            <person name="Moran D.A.P."/>
            <person name="Tomita M."/>
            <person name="Numata K."/>
            <person name="Arakawa K."/>
        </authorList>
    </citation>
    <scope>NUCLEOTIDE SEQUENCE</scope>
</reference>
<name>A0A8X6M5G9_TRICU</name>
<evidence type="ECO:0000313" key="2">
    <source>
        <dbReference type="Proteomes" id="UP000887116"/>
    </source>
</evidence>
<accession>A0A8X6M5G9</accession>
<proteinExistence type="predicted"/>
<protein>
    <submittedName>
        <fullName evidence="1">Uncharacterized protein</fullName>
    </submittedName>
</protein>
<dbReference type="AlphaFoldDB" id="A0A8X6M5G9"/>
<gene>
    <name evidence="1" type="ORF">TNCT_599921</name>
</gene>
<organism evidence="1 2">
    <name type="scientific">Trichonephila clavata</name>
    <name type="common">Joro spider</name>
    <name type="synonym">Nephila clavata</name>
    <dbReference type="NCBI Taxonomy" id="2740835"/>
    <lineage>
        <taxon>Eukaryota</taxon>
        <taxon>Metazoa</taxon>
        <taxon>Ecdysozoa</taxon>
        <taxon>Arthropoda</taxon>
        <taxon>Chelicerata</taxon>
        <taxon>Arachnida</taxon>
        <taxon>Araneae</taxon>
        <taxon>Araneomorphae</taxon>
        <taxon>Entelegynae</taxon>
        <taxon>Araneoidea</taxon>
        <taxon>Nephilidae</taxon>
        <taxon>Trichonephila</taxon>
    </lineage>
</organism>